<accession>A0AAW6T702</accession>
<protein>
    <submittedName>
        <fullName evidence="2">MarR family transcriptional regulator</fullName>
    </submittedName>
</protein>
<dbReference type="GO" id="GO:0006950">
    <property type="term" value="P:response to stress"/>
    <property type="evidence" value="ECO:0007669"/>
    <property type="project" value="TreeGrafter"/>
</dbReference>
<dbReference type="SMART" id="SM00347">
    <property type="entry name" value="HTH_MARR"/>
    <property type="match status" value="1"/>
</dbReference>
<dbReference type="Pfam" id="PF12802">
    <property type="entry name" value="MarR_2"/>
    <property type="match status" value="1"/>
</dbReference>
<dbReference type="GO" id="GO:0003700">
    <property type="term" value="F:DNA-binding transcription factor activity"/>
    <property type="evidence" value="ECO:0007669"/>
    <property type="project" value="InterPro"/>
</dbReference>
<name>A0AAW6T702_9MICO</name>
<dbReference type="PANTHER" id="PTHR33164">
    <property type="entry name" value="TRANSCRIPTIONAL REGULATOR, MARR FAMILY"/>
    <property type="match status" value="1"/>
</dbReference>
<gene>
    <name evidence="2" type="ORF">QF206_07800</name>
</gene>
<dbReference type="EMBL" id="JASATX010000003">
    <property type="protein sequence ID" value="MDI2098866.1"/>
    <property type="molecule type" value="Genomic_DNA"/>
</dbReference>
<keyword evidence="3" id="KW-1185">Reference proteome</keyword>
<dbReference type="AlphaFoldDB" id="A0AAW6T702"/>
<sequence length="181" mass="20222">MAYSSHVAKVLEHMHDPRLMDPDGSLLELDRMPGAEQAEIADVMRAMMEWKLAEAEQSKASSKYMALSEREMRAIRFILAGHRCGVAVTPAMLSEYLEITSAATTKLLDRLEAGGHTTRSPHPTDRRAITLAVTEETRRDARDHVGVSHARRFQAAARLSSEERQIVVRFLRDLAHTSGDS</sequence>
<reference evidence="2 3" key="1">
    <citation type="submission" date="2023-04" db="EMBL/GenBank/DDBJ databases">
        <title>Klugiella caeni sp. nov. isolated from the sludge of biochemical tank.</title>
        <authorList>
            <person name="Geng K."/>
        </authorList>
    </citation>
    <scope>NUCLEOTIDE SEQUENCE [LARGE SCALE GENOMIC DNA]</scope>
    <source>
        <strain evidence="2 3">YN-L-19</strain>
    </source>
</reference>
<dbReference type="PANTHER" id="PTHR33164:SF43">
    <property type="entry name" value="HTH-TYPE TRANSCRIPTIONAL REPRESSOR YETL"/>
    <property type="match status" value="1"/>
</dbReference>
<dbReference type="Gene3D" id="1.10.10.10">
    <property type="entry name" value="Winged helix-like DNA-binding domain superfamily/Winged helix DNA-binding domain"/>
    <property type="match status" value="1"/>
</dbReference>
<evidence type="ECO:0000259" key="1">
    <source>
        <dbReference type="PROSITE" id="PS50995"/>
    </source>
</evidence>
<dbReference type="InterPro" id="IPR039422">
    <property type="entry name" value="MarR/SlyA-like"/>
</dbReference>
<feature type="domain" description="HTH marR-type" evidence="1">
    <location>
        <begin position="40"/>
        <end position="176"/>
    </location>
</feature>
<dbReference type="PRINTS" id="PR00598">
    <property type="entry name" value="HTHMARR"/>
</dbReference>
<dbReference type="InterPro" id="IPR000835">
    <property type="entry name" value="HTH_MarR-typ"/>
</dbReference>
<dbReference type="RefSeq" id="WP_281488659.1">
    <property type="nucleotide sequence ID" value="NZ_CP159582.1"/>
</dbReference>
<proteinExistence type="predicted"/>
<dbReference type="SUPFAM" id="SSF46785">
    <property type="entry name" value="Winged helix' DNA-binding domain"/>
    <property type="match status" value="1"/>
</dbReference>
<dbReference type="InterPro" id="IPR036390">
    <property type="entry name" value="WH_DNA-bd_sf"/>
</dbReference>
<comment type="caution">
    <text evidence="2">The sequence shown here is derived from an EMBL/GenBank/DDBJ whole genome shotgun (WGS) entry which is preliminary data.</text>
</comment>
<evidence type="ECO:0000313" key="2">
    <source>
        <dbReference type="EMBL" id="MDI2098866.1"/>
    </source>
</evidence>
<dbReference type="InterPro" id="IPR036388">
    <property type="entry name" value="WH-like_DNA-bd_sf"/>
</dbReference>
<organism evidence="2 3">
    <name type="scientific">Ruicaihuangia caeni</name>
    <dbReference type="NCBI Taxonomy" id="3042517"/>
    <lineage>
        <taxon>Bacteria</taxon>
        <taxon>Bacillati</taxon>
        <taxon>Actinomycetota</taxon>
        <taxon>Actinomycetes</taxon>
        <taxon>Micrococcales</taxon>
        <taxon>Microbacteriaceae</taxon>
        <taxon>Ruicaihuangia</taxon>
    </lineage>
</organism>
<evidence type="ECO:0000313" key="3">
    <source>
        <dbReference type="Proteomes" id="UP001321506"/>
    </source>
</evidence>
<dbReference type="Proteomes" id="UP001321506">
    <property type="component" value="Unassembled WGS sequence"/>
</dbReference>
<dbReference type="PROSITE" id="PS50995">
    <property type="entry name" value="HTH_MARR_2"/>
    <property type="match status" value="1"/>
</dbReference>